<dbReference type="SUPFAM" id="SSF58087">
    <property type="entry name" value="Variant surface glycoprotein (N-terminal domain)"/>
    <property type="match status" value="1"/>
</dbReference>
<gene>
    <name evidence="2" type="ORF">TEOVI_000033300</name>
</gene>
<reference evidence="2" key="1">
    <citation type="submission" date="2016-09" db="EMBL/GenBank/DDBJ databases">
        <authorList>
            <person name="Hebert L."/>
            <person name="Moumen B."/>
        </authorList>
    </citation>
    <scope>NUCLEOTIDE SEQUENCE [LARGE SCALE GENOMIC DNA]</scope>
    <source>
        <strain evidence="2">OVI</strain>
    </source>
</reference>
<dbReference type="RefSeq" id="XP_067078153.1">
    <property type="nucleotide sequence ID" value="XM_067222052.1"/>
</dbReference>
<dbReference type="Proteomes" id="UP000195570">
    <property type="component" value="Unassembled WGS sequence"/>
</dbReference>
<keyword evidence="3" id="KW-1185">Reference proteome</keyword>
<feature type="compositionally biased region" description="Polar residues" evidence="1">
    <location>
        <begin position="1"/>
        <end position="10"/>
    </location>
</feature>
<dbReference type="AlphaFoldDB" id="A0A1G4I4T0"/>
<feature type="region of interest" description="Disordered" evidence="1">
    <location>
        <begin position="1"/>
        <end position="37"/>
    </location>
</feature>
<dbReference type="VEuPathDB" id="TriTrypDB:TEOVI_000033300"/>
<proteinExistence type="predicted"/>
<evidence type="ECO:0000256" key="1">
    <source>
        <dbReference type="SAM" id="MobiDB-lite"/>
    </source>
</evidence>
<feature type="compositionally biased region" description="Basic and acidic residues" evidence="1">
    <location>
        <begin position="222"/>
        <end position="232"/>
    </location>
</feature>
<comment type="caution">
    <text evidence="2">The sequence shown here is derived from an EMBL/GenBank/DDBJ whole genome shotgun (WGS) entry which is preliminary data.</text>
</comment>
<name>A0A1G4I4T0_TRYEQ</name>
<sequence>MGPTETAKNNSSRRKQRRAGGDTPNPDTAVSSAGTSGELNTDAALAITYLKIDGSEDKAVKEAIKRPDGETTGCKEQLTGEQGLLVTQAAVAHALCKLQTTRTTKASTIGQLTLTALQDNPTVQKIAMLITGNRNAEADTDTMKAAVKTLFGESSDTVQKTYLEPLTTASIQFKVAGTAKEGTIASFATDSGYSEALAYLLGQDFKESKVKQAQATTPAKPTIEKCKPDTRK</sequence>
<dbReference type="GeneID" id="92374273"/>
<feature type="compositionally biased region" description="Polar residues" evidence="1">
    <location>
        <begin position="25"/>
        <end position="37"/>
    </location>
</feature>
<feature type="region of interest" description="Disordered" evidence="1">
    <location>
        <begin position="212"/>
        <end position="232"/>
    </location>
</feature>
<evidence type="ECO:0000313" key="3">
    <source>
        <dbReference type="Proteomes" id="UP000195570"/>
    </source>
</evidence>
<evidence type="ECO:0000313" key="2">
    <source>
        <dbReference type="EMBL" id="SCU66744.1"/>
    </source>
</evidence>
<protein>
    <submittedName>
        <fullName evidence="2">Variant surface glycoprotein (VSG), putative</fullName>
    </submittedName>
</protein>
<organism evidence="2 3">
    <name type="scientific">Trypanosoma equiperdum</name>
    <dbReference type="NCBI Taxonomy" id="5694"/>
    <lineage>
        <taxon>Eukaryota</taxon>
        <taxon>Discoba</taxon>
        <taxon>Euglenozoa</taxon>
        <taxon>Kinetoplastea</taxon>
        <taxon>Metakinetoplastina</taxon>
        <taxon>Trypanosomatida</taxon>
        <taxon>Trypanosomatidae</taxon>
        <taxon>Trypanosoma</taxon>
    </lineage>
</organism>
<accession>A0A1G4I4T0</accession>
<dbReference type="EMBL" id="CZPT02000610">
    <property type="protein sequence ID" value="SCU66744.1"/>
    <property type="molecule type" value="Genomic_DNA"/>
</dbReference>